<feature type="domain" description="SAM-dependent MTase RsmB/NOP-type" evidence="7">
    <location>
        <begin position="200"/>
        <end position="501"/>
    </location>
</feature>
<dbReference type="SUPFAM" id="SSF48013">
    <property type="entry name" value="NusB-like"/>
    <property type="match status" value="1"/>
</dbReference>
<keyword evidence="1 5" id="KW-0489">Methyltransferase</keyword>
<evidence type="ECO:0000256" key="6">
    <source>
        <dbReference type="SAM" id="MobiDB-lite"/>
    </source>
</evidence>
<comment type="similarity">
    <text evidence="5">Belongs to the class I-like SAM-binding methyltransferase superfamily. RsmB/NOP family.</text>
</comment>
<dbReference type="Pfam" id="PF01029">
    <property type="entry name" value="NusB"/>
    <property type="match status" value="1"/>
</dbReference>
<keyword evidence="9" id="KW-1185">Reference proteome</keyword>
<dbReference type="EMBL" id="BAABIW010000001">
    <property type="protein sequence ID" value="GAA5015741.1"/>
    <property type="molecule type" value="Genomic_DNA"/>
</dbReference>
<sequence>MSDGRRGERQRPPARERSARHRSDQRPSERARRTDPARLAAYTAMRDVADGGYANLVLPKLLRDKKISGRDAGFATELVYGATRLSGLYDRVIAVAAGRPVEKIDANVLDTLRLGTHQLLGMRVPSHAAVDETVALARQVNGAGAAGFVNAVMRRVSERDADAWVELVTEGIADPVERLAARTSHPVWIAKALRAALIGHGTASADDVEASLTALLESDNAPAKVSLVARPGLTTLDELEDAGAERSGLSPVGATLPEGDPGAIAAVRDGRAAVQDEGSQLLVLALAAADAQGQAATDERWLDLCAGPGGKAGLLASLAIERRIPFVANEISEHRADLVWQTLAAARVVAREEDVSLKVRHGDGRDLGEVEPGGFSRVLVDAPCTGLGALRRRPEARWRRSAGDVAALAGLQRELLASAVDATASGGLVGYATCSPHLNETRFVVADLLKQRDDVEVVDARPWFVDAAGHELEGLGDGPYVQLWPHVHGTDAMFFALLRKH</sequence>
<reference evidence="9" key="1">
    <citation type="journal article" date="2019" name="Int. J. Syst. Evol. Microbiol.">
        <title>The Global Catalogue of Microorganisms (GCM) 10K type strain sequencing project: providing services to taxonomists for standard genome sequencing and annotation.</title>
        <authorList>
            <consortium name="The Broad Institute Genomics Platform"/>
            <consortium name="The Broad Institute Genome Sequencing Center for Infectious Disease"/>
            <person name="Wu L."/>
            <person name="Ma J."/>
        </authorList>
    </citation>
    <scope>NUCLEOTIDE SEQUENCE [LARGE SCALE GENOMIC DNA]</scope>
    <source>
        <strain evidence="9">JCM 17687</strain>
    </source>
</reference>
<feature type="binding site" evidence="5">
    <location>
        <position position="363"/>
    </location>
    <ligand>
        <name>S-adenosyl-L-methionine</name>
        <dbReference type="ChEBI" id="CHEBI:59789"/>
    </ligand>
</feature>
<name>A0ABP9J1N1_9MICO</name>
<dbReference type="SUPFAM" id="SSF53335">
    <property type="entry name" value="S-adenosyl-L-methionine-dependent methyltransferases"/>
    <property type="match status" value="1"/>
</dbReference>
<dbReference type="Proteomes" id="UP001500427">
    <property type="component" value="Unassembled WGS sequence"/>
</dbReference>
<comment type="caution">
    <text evidence="8">The sequence shown here is derived from an EMBL/GenBank/DDBJ whole genome shotgun (WGS) entry which is preliminary data.</text>
</comment>
<dbReference type="Gene3D" id="3.40.50.150">
    <property type="entry name" value="Vaccinia Virus protein VP39"/>
    <property type="match status" value="1"/>
</dbReference>
<dbReference type="InterPro" id="IPR049560">
    <property type="entry name" value="MeTrfase_RsmB-F_NOP2_cat"/>
</dbReference>
<dbReference type="PROSITE" id="PS51686">
    <property type="entry name" value="SAM_MT_RSMB_NOP"/>
    <property type="match status" value="1"/>
</dbReference>
<feature type="binding site" evidence="5">
    <location>
        <begin position="305"/>
        <end position="311"/>
    </location>
    <ligand>
        <name>S-adenosyl-L-methionine</name>
        <dbReference type="ChEBI" id="CHEBI:59789"/>
    </ligand>
</feature>
<evidence type="ECO:0000256" key="1">
    <source>
        <dbReference type="ARBA" id="ARBA00022603"/>
    </source>
</evidence>
<dbReference type="PANTHER" id="PTHR22807:SF53">
    <property type="entry name" value="RIBOSOMAL RNA SMALL SUBUNIT METHYLTRANSFERASE B-RELATED"/>
    <property type="match status" value="1"/>
</dbReference>
<dbReference type="CDD" id="cd02440">
    <property type="entry name" value="AdoMet_MTases"/>
    <property type="match status" value="1"/>
</dbReference>
<keyword evidence="4 5" id="KW-0694">RNA-binding</keyword>
<protein>
    <submittedName>
        <fullName evidence="8">Transcription antitermination factor NusB</fullName>
    </submittedName>
</protein>
<keyword evidence="3 5" id="KW-0949">S-adenosyl-L-methionine</keyword>
<organism evidence="8 9">
    <name type="scientific">Terrabacter aeriphilus</name>
    <dbReference type="NCBI Taxonomy" id="515662"/>
    <lineage>
        <taxon>Bacteria</taxon>
        <taxon>Bacillati</taxon>
        <taxon>Actinomycetota</taxon>
        <taxon>Actinomycetes</taxon>
        <taxon>Micrococcales</taxon>
        <taxon>Intrasporangiaceae</taxon>
        <taxon>Terrabacter</taxon>
    </lineage>
</organism>
<dbReference type="Gene3D" id="1.10.940.10">
    <property type="entry name" value="NusB-like"/>
    <property type="match status" value="1"/>
</dbReference>
<dbReference type="PANTHER" id="PTHR22807">
    <property type="entry name" value="NOP2 YEAST -RELATED NOL1/NOP2/FMU SUN DOMAIN-CONTAINING"/>
    <property type="match status" value="1"/>
</dbReference>
<evidence type="ECO:0000256" key="5">
    <source>
        <dbReference type="PROSITE-ProRule" id="PRU01023"/>
    </source>
</evidence>
<feature type="active site" description="Nucleophile" evidence="5">
    <location>
        <position position="434"/>
    </location>
</feature>
<evidence type="ECO:0000256" key="2">
    <source>
        <dbReference type="ARBA" id="ARBA00022679"/>
    </source>
</evidence>
<dbReference type="InterPro" id="IPR001678">
    <property type="entry name" value="MeTrfase_RsmB-F_NOP2_dom"/>
</dbReference>
<dbReference type="PRINTS" id="PR02008">
    <property type="entry name" value="RCMTFAMILY"/>
</dbReference>
<dbReference type="Pfam" id="PF01189">
    <property type="entry name" value="Methyltr_RsmB-F"/>
    <property type="match status" value="1"/>
</dbReference>
<dbReference type="InterPro" id="IPR035926">
    <property type="entry name" value="NusB-like_sf"/>
</dbReference>
<feature type="binding site" evidence="5">
    <location>
        <position position="381"/>
    </location>
    <ligand>
        <name>S-adenosyl-L-methionine</name>
        <dbReference type="ChEBI" id="CHEBI:59789"/>
    </ligand>
</feature>
<evidence type="ECO:0000256" key="4">
    <source>
        <dbReference type="ARBA" id="ARBA00022884"/>
    </source>
</evidence>
<evidence type="ECO:0000259" key="7">
    <source>
        <dbReference type="PROSITE" id="PS51686"/>
    </source>
</evidence>
<evidence type="ECO:0000256" key="3">
    <source>
        <dbReference type="ARBA" id="ARBA00022691"/>
    </source>
</evidence>
<gene>
    <name evidence="8" type="ORF">GCM10023258_00670</name>
</gene>
<feature type="region of interest" description="Disordered" evidence="6">
    <location>
        <begin position="1"/>
        <end position="36"/>
    </location>
</feature>
<keyword evidence="2 5" id="KW-0808">Transferase</keyword>
<dbReference type="InterPro" id="IPR029063">
    <property type="entry name" value="SAM-dependent_MTases_sf"/>
</dbReference>
<dbReference type="InterPro" id="IPR023267">
    <property type="entry name" value="RCMT"/>
</dbReference>
<dbReference type="RefSeq" id="WP_345505426.1">
    <property type="nucleotide sequence ID" value="NZ_BAABIW010000001.1"/>
</dbReference>
<feature type="binding site" evidence="5">
    <location>
        <position position="330"/>
    </location>
    <ligand>
        <name>S-adenosyl-L-methionine</name>
        <dbReference type="ChEBI" id="CHEBI:59789"/>
    </ligand>
</feature>
<evidence type="ECO:0000313" key="8">
    <source>
        <dbReference type="EMBL" id="GAA5015741.1"/>
    </source>
</evidence>
<accession>A0ABP9J1N1</accession>
<dbReference type="InterPro" id="IPR006027">
    <property type="entry name" value="NusB_RsmB_TIM44"/>
</dbReference>
<proteinExistence type="inferred from homology"/>
<evidence type="ECO:0000313" key="9">
    <source>
        <dbReference type="Proteomes" id="UP001500427"/>
    </source>
</evidence>